<dbReference type="InterPro" id="IPR017853">
    <property type="entry name" value="GH"/>
</dbReference>
<dbReference type="PANTHER" id="PTHR42732:SF1">
    <property type="entry name" value="BETA-MANNOSIDASE"/>
    <property type="match status" value="1"/>
</dbReference>
<dbReference type="InterPro" id="IPR048230">
    <property type="entry name" value="GalA-like"/>
</dbReference>
<dbReference type="InterPro" id="IPR008964">
    <property type="entry name" value="Invasin/intimin_cell_adhesion"/>
</dbReference>
<dbReference type="Gene3D" id="2.60.120.260">
    <property type="entry name" value="Galactose-binding domain-like"/>
    <property type="match status" value="1"/>
</dbReference>
<feature type="domain" description="Glycoside hydrolase family 2" evidence="9">
    <location>
        <begin position="699"/>
        <end position="762"/>
    </location>
</feature>
<organism evidence="10 11">
    <name type="scientific">Filimonas zeae</name>
    <dbReference type="NCBI Taxonomy" id="1737353"/>
    <lineage>
        <taxon>Bacteria</taxon>
        <taxon>Pseudomonadati</taxon>
        <taxon>Bacteroidota</taxon>
        <taxon>Chitinophagia</taxon>
        <taxon>Chitinophagales</taxon>
        <taxon>Chitinophagaceae</taxon>
        <taxon>Filimonas</taxon>
    </lineage>
</organism>
<evidence type="ECO:0000259" key="6">
    <source>
        <dbReference type="Pfam" id="PF02836"/>
    </source>
</evidence>
<keyword evidence="11" id="KW-1185">Reference proteome</keyword>
<protein>
    <submittedName>
        <fullName evidence="10">Beta-galactosidase</fullName>
    </submittedName>
</protein>
<dbReference type="InterPro" id="IPR032311">
    <property type="entry name" value="DUF4982"/>
</dbReference>
<dbReference type="GO" id="GO:0005975">
    <property type="term" value="P:carbohydrate metabolic process"/>
    <property type="evidence" value="ECO:0007669"/>
    <property type="project" value="InterPro"/>
</dbReference>
<dbReference type="GO" id="GO:0004553">
    <property type="term" value="F:hydrolase activity, hydrolyzing O-glycosyl compounds"/>
    <property type="evidence" value="ECO:0007669"/>
    <property type="project" value="InterPro"/>
</dbReference>
<comment type="similarity">
    <text evidence="1">Belongs to the glycosyl hydrolase 2 family.</text>
</comment>
<dbReference type="InterPro" id="IPR036156">
    <property type="entry name" value="Beta-gal/glucu_dom_sf"/>
</dbReference>
<dbReference type="InterPro" id="IPR006104">
    <property type="entry name" value="Glyco_hydro_2_N"/>
</dbReference>
<evidence type="ECO:0000256" key="1">
    <source>
        <dbReference type="ARBA" id="ARBA00007401"/>
    </source>
</evidence>
<dbReference type="Pfam" id="PF18565">
    <property type="entry name" value="Glyco_hydro2_C5"/>
    <property type="match status" value="1"/>
</dbReference>
<dbReference type="Gene3D" id="2.60.40.10">
    <property type="entry name" value="Immunoglobulins"/>
    <property type="match status" value="4"/>
</dbReference>
<dbReference type="Pfam" id="PF00703">
    <property type="entry name" value="Glyco_hydro_2"/>
    <property type="match status" value="1"/>
</dbReference>
<feature type="domain" description="DUF4982" evidence="8">
    <location>
        <begin position="629"/>
        <end position="685"/>
    </location>
</feature>
<feature type="domain" description="Glycosyl hydrolases family 2 sugar binding" evidence="7">
    <location>
        <begin position="119"/>
        <end position="211"/>
    </location>
</feature>
<reference evidence="10" key="2">
    <citation type="submission" date="2020-09" db="EMBL/GenBank/DDBJ databases">
        <authorList>
            <person name="Sun Q."/>
            <person name="Zhou Y."/>
        </authorList>
    </citation>
    <scope>NUCLEOTIDE SEQUENCE</scope>
    <source>
        <strain evidence="10">CGMCC 1.15290</strain>
    </source>
</reference>
<dbReference type="EMBL" id="BMIB01000003">
    <property type="protein sequence ID" value="GGH73703.1"/>
    <property type="molecule type" value="Genomic_DNA"/>
</dbReference>
<keyword evidence="3" id="KW-0326">Glycosidase</keyword>
<accession>A0A917J0C1</accession>
<dbReference type="SUPFAM" id="SSF49785">
    <property type="entry name" value="Galactose-binding domain-like"/>
    <property type="match status" value="1"/>
</dbReference>
<feature type="domain" description="Glycoside hydrolase family 2 catalytic" evidence="6">
    <location>
        <begin position="335"/>
        <end position="520"/>
    </location>
</feature>
<evidence type="ECO:0000313" key="11">
    <source>
        <dbReference type="Proteomes" id="UP000627292"/>
    </source>
</evidence>
<gene>
    <name evidence="10" type="primary">bga</name>
    <name evidence="10" type="ORF">GCM10011379_35500</name>
</gene>
<dbReference type="Pfam" id="PF02836">
    <property type="entry name" value="Glyco_hydro_2_C"/>
    <property type="match status" value="1"/>
</dbReference>
<dbReference type="Pfam" id="PF02837">
    <property type="entry name" value="Glyco_hydro_2_N"/>
    <property type="match status" value="1"/>
</dbReference>
<proteinExistence type="inferred from homology"/>
<dbReference type="InterPro" id="IPR006101">
    <property type="entry name" value="Glyco_hydro_2"/>
</dbReference>
<evidence type="ECO:0000259" key="9">
    <source>
        <dbReference type="Pfam" id="PF18565"/>
    </source>
</evidence>
<name>A0A917J0C1_9BACT</name>
<dbReference type="InterPro" id="IPR006102">
    <property type="entry name" value="Ig-like_GH2"/>
</dbReference>
<evidence type="ECO:0000256" key="3">
    <source>
        <dbReference type="ARBA" id="ARBA00023295"/>
    </source>
</evidence>
<evidence type="ECO:0000259" key="7">
    <source>
        <dbReference type="Pfam" id="PF02837"/>
    </source>
</evidence>
<evidence type="ECO:0000259" key="8">
    <source>
        <dbReference type="Pfam" id="PF16355"/>
    </source>
</evidence>
<feature type="signal peptide" evidence="4">
    <location>
        <begin position="1"/>
        <end position="24"/>
    </location>
</feature>
<dbReference type="SUPFAM" id="SSF49303">
    <property type="entry name" value="beta-Galactosidase/glucuronidase domain"/>
    <property type="match status" value="1"/>
</dbReference>
<feature type="domain" description="Glycoside hydrolase family 2 immunoglobulin-like beta-sandwich" evidence="5">
    <location>
        <begin position="222"/>
        <end position="326"/>
    </location>
</feature>
<dbReference type="InterPro" id="IPR006103">
    <property type="entry name" value="Glyco_hydro_2_cat"/>
</dbReference>
<feature type="chain" id="PRO_5036895959" evidence="4">
    <location>
        <begin position="25"/>
        <end position="923"/>
    </location>
</feature>
<dbReference type="Proteomes" id="UP000627292">
    <property type="component" value="Unassembled WGS sequence"/>
</dbReference>
<dbReference type="InterPro" id="IPR013783">
    <property type="entry name" value="Ig-like_fold"/>
</dbReference>
<evidence type="ECO:0000256" key="2">
    <source>
        <dbReference type="ARBA" id="ARBA00022801"/>
    </source>
</evidence>
<dbReference type="PANTHER" id="PTHR42732">
    <property type="entry name" value="BETA-GALACTOSIDASE"/>
    <property type="match status" value="1"/>
</dbReference>
<dbReference type="AlphaFoldDB" id="A0A917J0C1"/>
<dbReference type="SUPFAM" id="SSF49373">
    <property type="entry name" value="Invasin/intimin cell-adhesion fragments"/>
    <property type="match status" value="1"/>
</dbReference>
<dbReference type="Pfam" id="PF16355">
    <property type="entry name" value="DUF4982"/>
    <property type="match status" value="1"/>
</dbReference>
<dbReference type="NCBIfam" id="NF041462">
    <property type="entry name" value="GalA"/>
    <property type="match status" value="1"/>
</dbReference>
<keyword evidence="2" id="KW-0378">Hydrolase</keyword>
<sequence length="923" mass="102789">MPVNMNRLANVALLCICLISCAFGQEKPAGREKLLLDDDWKFAFGHPSDPVKDFGFATSYFSYLAKAGYGDGPADPAFDDRPWRQLQLPHDWAAEQDVDPAGSFSHGFKKIGRAFPERSIGWYRKTFPIPAADKGRRIAILFDGVFRNAQVFINGHYLGTEPSGYLSFEYDITDYLEYGGENVITVRADATMEEGWFYEGAGIYRHVWLQKYAPLHLEQNGLVVTTAVQPRQAVVQVGLAIRNQHTIPQTYTLKTRLYNAAGALVQQKKIAAAKVGALAAAQQQVTLQVPQPRLWSPDAPYLYTLETIVETNGKETDKLSTAVGIRTIRFDAREGLFINNKAVKLKGTNNHQDHAGVGVAVPDALLEYRLKALKQMGVNAYRCSHHPPAPELLDLCDKLGILVIDENRLMGTTGQPMSELKRMLIRDRNHPSVFCWSIGNEEWRIENNQIGATIAQTMQAYVKSMDSTRPVTAGISGGFRSGISNVLEVMGYNYMGNGDIEAHHRQFPQQPAMGTEEGSTFSTRGIYTTDTAQQHIAAYDKKPRPSFFSIEEGWNFYADRPYLAGLFIWTGFDYRGEPTPYGWPSVNSYFGMMDICGFPKDNYYYLKSWWRDTPVIHLLPHWNRQGQEGKPTDVWVYSNCEEVELLLNGVSKGRKTMKRNGHLEWQLPYQPGMLQAVGYNKGQQTITETIHTSGQPARLALEAHNSQLKADGRDIAVLTVSATDNNGYPVPDAANEVVFTITGPGKIIGVGNGNPSSREKEQFIEEQINLPLKAEARTENKQDTSYRFQGSFDLPGSFTGDSVVFIYKSIGVTQTIRINNQVVATELPQQLKGNRFSIQRQLLKPGSNTVVITGRAIVKKHDWDVVNTDPGIIQLVIPANPWQRKLFSGKAQVIVQSTGGTGSIQLQAASPGLQNITLHISAR</sequence>
<evidence type="ECO:0000313" key="10">
    <source>
        <dbReference type="EMBL" id="GGH73703.1"/>
    </source>
</evidence>
<reference evidence="10" key="1">
    <citation type="journal article" date="2014" name="Int. J. Syst. Evol. Microbiol.">
        <title>Complete genome sequence of Corynebacterium casei LMG S-19264T (=DSM 44701T), isolated from a smear-ripened cheese.</title>
        <authorList>
            <consortium name="US DOE Joint Genome Institute (JGI-PGF)"/>
            <person name="Walter F."/>
            <person name="Albersmeier A."/>
            <person name="Kalinowski J."/>
            <person name="Ruckert C."/>
        </authorList>
    </citation>
    <scope>NUCLEOTIDE SEQUENCE</scope>
    <source>
        <strain evidence="10">CGMCC 1.15290</strain>
    </source>
</reference>
<dbReference type="SUPFAM" id="SSF51445">
    <property type="entry name" value="(Trans)glycosidases"/>
    <property type="match status" value="1"/>
</dbReference>
<evidence type="ECO:0000259" key="5">
    <source>
        <dbReference type="Pfam" id="PF00703"/>
    </source>
</evidence>
<dbReference type="RefSeq" id="WP_229687908.1">
    <property type="nucleotide sequence ID" value="NZ_BMIB01000003.1"/>
</dbReference>
<dbReference type="InterPro" id="IPR008979">
    <property type="entry name" value="Galactose-bd-like_sf"/>
</dbReference>
<evidence type="ECO:0000256" key="4">
    <source>
        <dbReference type="SAM" id="SignalP"/>
    </source>
</evidence>
<dbReference type="InterPro" id="IPR040605">
    <property type="entry name" value="Glyco_hydro2_dom5"/>
</dbReference>
<dbReference type="Gene3D" id="3.20.20.80">
    <property type="entry name" value="Glycosidases"/>
    <property type="match status" value="1"/>
</dbReference>
<keyword evidence="4" id="KW-0732">Signal</keyword>
<comment type="caution">
    <text evidence="10">The sequence shown here is derived from an EMBL/GenBank/DDBJ whole genome shotgun (WGS) entry which is preliminary data.</text>
</comment>
<dbReference type="InterPro" id="IPR051913">
    <property type="entry name" value="GH2_Domain-Containing"/>
</dbReference>
<dbReference type="PRINTS" id="PR00132">
    <property type="entry name" value="GLHYDRLASE2"/>
</dbReference>